<dbReference type="EMBL" id="BMIL01000002">
    <property type="protein sequence ID" value="GGC54710.1"/>
    <property type="molecule type" value="Genomic_DNA"/>
</dbReference>
<reference evidence="2" key="2">
    <citation type="submission" date="2020-09" db="EMBL/GenBank/DDBJ databases">
        <authorList>
            <person name="Sun Q."/>
            <person name="Zhou Y."/>
        </authorList>
    </citation>
    <scope>NUCLEOTIDE SEQUENCE</scope>
    <source>
        <strain evidence="2">CGMCC 1.15343</strain>
    </source>
</reference>
<sequence>MEAAFNNPTLFMIMLGCKPKGRHTEQHDIFFTIADAIEQTKPAVLNFWPEAEGYVHMDVWRKVTAVDDFQIRVLPKDSPVQSDGWKLFFVNLGGYREGEFDEPHYKLLIVAKDKAIAFKQAKQTAFYKHTGFAGAPSHIDDKYGVDVDDAFEIHDVLSEQLKAQYQLEIIPAANLEADKFTLGYMPLYKA</sequence>
<protein>
    <recommendedName>
        <fullName evidence="1">DUF1543 domain-containing protein</fullName>
    </recommendedName>
</protein>
<keyword evidence="3" id="KW-1185">Reference proteome</keyword>
<dbReference type="Pfam" id="PF07566">
    <property type="entry name" value="DUF1543"/>
    <property type="match status" value="1"/>
</dbReference>
<evidence type="ECO:0000313" key="2">
    <source>
        <dbReference type="EMBL" id="GGC54710.1"/>
    </source>
</evidence>
<feature type="domain" description="DUF1543" evidence="1">
    <location>
        <begin position="22"/>
        <end position="73"/>
    </location>
</feature>
<comment type="caution">
    <text evidence="2">The sequence shown here is derived from an EMBL/GenBank/DDBJ whole genome shotgun (WGS) entry which is preliminary data.</text>
</comment>
<gene>
    <name evidence="2" type="ORF">GCM10011387_05290</name>
</gene>
<reference evidence="2" key="1">
    <citation type="journal article" date="2014" name="Int. J. Syst. Evol. Microbiol.">
        <title>Complete genome sequence of Corynebacterium casei LMG S-19264T (=DSM 44701T), isolated from a smear-ripened cheese.</title>
        <authorList>
            <consortium name="US DOE Joint Genome Institute (JGI-PGF)"/>
            <person name="Walter F."/>
            <person name="Albersmeier A."/>
            <person name="Kalinowski J."/>
            <person name="Ruckert C."/>
        </authorList>
    </citation>
    <scope>NUCLEOTIDE SEQUENCE</scope>
    <source>
        <strain evidence="2">CGMCC 1.15343</strain>
    </source>
</reference>
<accession>A0A916U0J2</accession>
<dbReference type="RefSeq" id="WP_229663490.1">
    <property type="nucleotide sequence ID" value="NZ_BMIL01000002.1"/>
</dbReference>
<proteinExistence type="predicted"/>
<name>A0A916U0J2_9SPHI</name>
<evidence type="ECO:0000259" key="1">
    <source>
        <dbReference type="Pfam" id="PF07566"/>
    </source>
</evidence>
<dbReference type="InterPro" id="IPR011440">
    <property type="entry name" value="DUF1543"/>
</dbReference>
<dbReference type="Proteomes" id="UP000651668">
    <property type="component" value="Unassembled WGS sequence"/>
</dbReference>
<evidence type="ECO:0000313" key="3">
    <source>
        <dbReference type="Proteomes" id="UP000651668"/>
    </source>
</evidence>
<organism evidence="2 3">
    <name type="scientific">Pedobacter quisquiliarum</name>
    <dbReference type="NCBI Taxonomy" id="1834438"/>
    <lineage>
        <taxon>Bacteria</taxon>
        <taxon>Pseudomonadati</taxon>
        <taxon>Bacteroidota</taxon>
        <taxon>Sphingobacteriia</taxon>
        <taxon>Sphingobacteriales</taxon>
        <taxon>Sphingobacteriaceae</taxon>
        <taxon>Pedobacter</taxon>
    </lineage>
</organism>
<dbReference type="Gene3D" id="3.10.20.10">
    <property type="match status" value="2"/>
</dbReference>
<dbReference type="AlphaFoldDB" id="A0A916U0J2"/>